<evidence type="ECO:0000256" key="4">
    <source>
        <dbReference type="ARBA" id="ARBA00022801"/>
    </source>
</evidence>
<dbReference type="PANTHER" id="PTHR46898:SF3">
    <property type="entry name" value="FUNGAL LIPASE-LIKE DOMAIN-CONTAINING PROTEIN"/>
    <property type="match status" value="1"/>
</dbReference>
<keyword evidence="5" id="KW-0611">Plant defense</keyword>
<reference evidence="9" key="1">
    <citation type="journal article" date="2023" name="Science">
        <title>Elucidation of the pathway for biosynthesis of saponin adjuvants from the soapbark tree.</title>
        <authorList>
            <person name="Reed J."/>
            <person name="Orme A."/>
            <person name="El-Demerdash A."/>
            <person name="Owen C."/>
            <person name="Martin L.B.B."/>
            <person name="Misra R.C."/>
            <person name="Kikuchi S."/>
            <person name="Rejzek M."/>
            <person name="Martin A.C."/>
            <person name="Harkess A."/>
            <person name="Leebens-Mack J."/>
            <person name="Louveau T."/>
            <person name="Stephenson M.J."/>
            <person name="Osbourn A."/>
        </authorList>
    </citation>
    <scope>NUCLEOTIDE SEQUENCE</scope>
    <source>
        <strain evidence="9">S10</strain>
    </source>
</reference>
<dbReference type="AlphaFoldDB" id="A0AAD7PXB1"/>
<accession>A0AAD7PXB1</accession>
<dbReference type="InterPro" id="IPR029058">
    <property type="entry name" value="AB_hydrolase_fold"/>
</dbReference>
<dbReference type="InterPro" id="IPR044603">
    <property type="entry name" value="SAG101-like"/>
</dbReference>
<evidence type="ECO:0000259" key="7">
    <source>
        <dbReference type="Pfam" id="PF01764"/>
    </source>
</evidence>
<evidence type="ECO:0000313" key="10">
    <source>
        <dbReference type="Proteomes" id="UP001163823"/>
    </source>
</evidence>
<proteinExistence type="predicted"/>
<dbReference type="EMBL" id="JARAOO010000004">
    <property type="protein sequence ID" value="KAJ7970894.1"/>
    <property type="molecule type" value="Genomic_DNA"/>
</dbReference>
<evidence type="ECO:0000256" key="3">
    <source>
        <dbReference type="ARBA" id="ARBA00022490"/>
    </source>
</evidence>
<comment type="subcellular location">
    <subcellularLocation>
        <location evidence="2">Cytoplasm</location>
    </subcellularLocation>
    <subcellularLocation>
        <location evidence="1">Nucleus</location>
    </subcellularLocation>
</comment>
<dbReference type="SUPFAM" id="SSF53474">
    <property type="entry name" value="alpha/beta-Hydrolases"/>
    <property type="match status" value="1"/>
</dbReference>
<dbReference type="InterPro" id="IPR002921">
    <property type="entry name" value="Fungal_lipase-type"/>
</dbReference>
<dbReference type="Gene3D" id="3.40.50.1820">
    <property type="entry name" value="alpha/beta hydrolase"/>
    <property type="match status" value="1"/>
</dbReference>
<gene>
    <name evidence="9" type="ORF">O6P43_009010</name>
</gene>
<feature type="domain" description="EDS1 EP" evidence="8">
    <location>
        <begin position="363"/>
        <end position="580"/>
    </location>
</feature>
<organism evidence="9 10">
    <name type="scientific">Quillaja saponaria</name>
    <name type="common">Soap bark tree</name>
    <dbReference type="NCBI Taxonomy" id="32244"/>
    <lineage>
        <taxon>Eukaryota</taxon>
        <taxon>Viridiplantae</taxon>
        <taxon>Streptophyta</taxon>
        <taxon>Embryophyta</taxon>
        <taxon>Tracheophyta</taxon>
        <taxon>Spermatophyta</taxon>
        <taxon>Magnoliopsida</taxon>
        <taxon>eudicotyledons</taxon>
        <taxon>Gunneridae</taxon>
        <taxon>Pentapetalae</taxon>
        <taxon>rosids</taxon>
        <taxon>fabids</taxon>
        <taxon>Fabales</taxon>
        <taxon>Quillajaceae</taxon>
        <taxon>Quillaja</taxon>
    </lineage>
</organism>
<evidence type="ECO:0000256" key="1">
    <source>
        <dbReference type="ARBA" id="ARBA00004123"/>
    </source>
</evidence>
<comment type="caution">
    <text evidence="9">The sequence shown here is derived from an EMBL/GenBank/DDBJ whole genome shotgun (WGS) entry which is preliminary data.</text>
</comment>
<evidence type="ECO:0000313" key="9">
    <source>
        <dbReference type="EMBL" id="KAJ7970894.1"/>
    </source>
</evidence>
<dbReference type="Proteomes" id="UP001163823">
    <property type="component" value="Chromosome 4"/>
</dbReference>
<evidence type="ECO:0000256" key="5">
    <source>
        <dbReference type="ARBA" id="ARBA00022821"/>
    </source>
</evidence>
<dbReference type="GO" id="GO:0052689">
    <property type="term" value="F:carboxylic ester hydrolase activity"/>
    <property type="evidence" value="ECO:0007669"/>
    <property type="project" value="InterPro"/>
</dbReference>
<feature type="domain" description="Fungal lipase-type" evidence="7">
    <location>
        <begin position="105"/>
        <end position="214"/>
    </location>
</feature>
<name>A0AAD7PXB1_QUISA</name>
<evidence type="ECO:0000256" key="6">
    <source>
        <dbReference type="ARBA" id="ARBA00023242"/>
    </source>
</evidence>
<dbReference type="GO" id="GO:0005737">
    <property type="term" value="C:cytoplasm"/>
    <property type="evidence" value="ECO:0007669"/>
    <property type="project" value="UniProtKB-SubCell"/>
</dbReference>
<evidence type="ECO:0000256" key="2">
    <source>
        <dbReference type="ARBA" id="ARBA00004496"/>
    </source>
</evidence>
<sequence>MGESPLFSSGSELATLVLTSGVLDRSLTAISDLYRSTNSNHEQKSLPFSIKYEVFKQSDLTIIAFVTAPTCTQNHLQEGEAADLVPSSYFKEQFFEFLCTKVNPSFSVNKAAIDLFISHQNELSPLKNEISSSISTATRLIITGHSLGGSIASLFTLLLLDSIDLSKYKRPLCITFGSPLIGDKSLQQAILEYSTWNSCFLHVASHLDPLPRLFISRKSSPAAGLASQTSKYQPFGTFLLCSEQGFSCFENPESILGFLVGMSPVGNPNKEMESVEYGNIVKRLSRKAICEDVIAWSQDETDAFQASIILQLIAIGLLQLQQLQQQKDLIKKINKQEKKFIIQKRKVFDPSKKLNDMKIYMAYLEWYKKESKAQEVGYYDSYKTEKFASDLDVVLFKKILTNYWKDMVKEVESKPQREGAAFRTRWLYGGTNYRRMVEPLDIAEYYKGNGTDYQSQGRSQHHKQLEKWLDENNAEKAKQANKKPSTGVNVAKKLSVASNLTEDSCFWARVEEALLSCRLLKNDKANEVQKNKLIEFEDYVIESLKNYAVSPEIFLNSSSFMQWWREYEKIKGTSCDTTLAGFMKYHKDEYKTGEWEV</sequence>
<dbReference type="InterPro" id="IPR041266">
    <property type="entry name" value="EDS1_EP"/>
</dbReference>
<keyword evidence="3" id="KW-0963">Cytoplasm</keyword>
<keyword evidence="10" id="KW-1185">Reference proteome</keyword>
<keyword evidence="4" id="KW-0378">Hydrolase</keyword>
<keyword evidence="6" id="KW-0539">Nucleus</keyword>
<protein>
    <submittedName>
        <fullName evidence="9">Senescence-associated carboxylesterase</fullName>
    </submittedName>
</protein>
<dbReference type="GO" id="GO:0005634">
    <property type="term" value="C:nucleus"/>
    <property type="evidence" value="ECO:0007669"/>
    <property type="project" value="UniProtKB-SubCell"/>
</dbReference>
<dbReference type="Pfam" id="PF01764">
    <property type="entry name" value="Lipase_3"/>
    <property type="match status" value="1"/>
</dbReference>
<dbReference type="GO" id="GO:0006952">
    <property type="term" value="P:defense response"/>
    <property type="evidence" value="ECO:0007669"/>
    <property type="project" value="UniProtKB-KW"/>
</dbReference>
<dbReference type="Pfam" id="PF18117">
    <property type="entry name" value="EDS1_EP"/>
    <property type="match status" value="1"/>
</dbReference>
<dbReference type="PANTHER" id="PTHR46898">
    <property type="entry name" value="SENESCENCE-ASSOCIATED CARBOXYLESTERASE 101"/>
    <property type="match status" value="1"/>
</dbReference>
<dbReference type="GO" id="GO:0006629">
    <property type="term" value="P:lipid metabolic process"/>
    <property type="evidence" value="ECO:0007669"/>
    <property type="project" value="InterPro"/>
</dbReference>
<evidence type="ECO:0000259" key="8">
    <source>
        <dbReference type="Pfam" id="PF18117"/>
    </source>
</evidence>